<dbReference type="AlphaFoldDB" id="A0A371EJY2"/>
<keyword evidence="1" id="KW-0808">Transferase</keyword>
<sequence>MSRKTHIIIEPKKSATTQLMSIQAHSPSQEGPTESISNLADSISARTRLSLWHSASAIHSEATSIPAQQPCHSGVACSASYSKGRIYTTTEKELLAIVFALNKFRSYLLGSKIIVFSDHAALRYMLKKPNAKPRLIRWMLLLQEFDLKIRDKKGAENSVADHLSRIEKESEPMPIRDVFPDEQLLHIDESQFTPKKEVCKTILCLRMDCQAELTRVNKRSLSRDKVILVSPTPSRQDQSRLGHPCLAAQQPSREAQLY</sequence>
<evidence type="ECO:0000256" key="3">
    <source>
        <dbReference type="ARBA" id="ARBA00022722"/>
    </source>
</evidence>
<keyword evidence="4" id="KW-0255">Endonuclease</keyword>
<gene>
    <name evidence="9" type="primary">pol</name>
    <name evidence="9" type="ORF">CR513_54930</name>
</gene>
<dbReference type="CDD" id="cd09274">
    <property type="entry name" value="RNase_HI_RT_Ty3"/>
    <property type="match status" value="1"/>
</dbReference>
<evidence type="ECO:0000256" key="4">
    <source>
        <dbReference type="ARBA" id="ARBA00022759"/>
    </source>
</evidence>
<dbReference type="GO" id="GO:0016787">
    <property type="term" value="F:hydrolase activity"/>
    <property type="evidence" value="ECO:0007669"/>
    <property type="project" value="UniProtKB-KW"/>
</dbReference>
<keyword evidence="10" id="KW-1185">Reference proteome</keyword>
<dbReference type="Proteomes" id="UP000257109">
    <property type="component" value="Unassembled WGS sequence"/>
</dbReference>
<dbReference type="PANTHER" id="PTHR34072">
    <property type="entry name" value="ENZYMATIC POLYPROTEIN-RELATED"/>
    <property type="match status" value="1"/>
</dbReference>
<dbReference type="PANTHER" id="PTHR34072:SF57">
    <property type="entry name" value="RNA-DIRECTED DNA POLYMERASE"/>
    <property type="match status" value="1"/>
</dbReference>
<evidence type="ECO:0000256" key="5">
    <source>
        <dbReference type="ARBA" id="ARBA00022801"/>
    </source>
</evidence>
<keyword evidence="3" id="KW-0540">Nuclease</keyword>
<dbReference type="OrthoDB" id="10055717at2759"/>
<feature type="domain" description="Reverse transcriptase RNase H-like" evidence="8">
    <location>
        <begin position="85"/>
        <end position="145"/>
    </location>
</feature>
<protein>
    <submittedName>
        <fullName evidence="9">Retrovirus-related Pol polyprotein</fullName>
    </submittedName>
</protein>
<keyword evidence="2" id="KW-0548">Nucleotidyltransferase</keyword>
<evidence type="ECO:0000313" key="10">
    <source>
        <dbReference type="Proteomes" id="UP000257109"/>
    </source>
</evidence>
<keyword evidence="6" id="KW-0695">RNA-directed DNA polymerase</keyword>
<evidence type="ECO:0000256" key="7">
    <source>
        <dbReference type="SAM" id="MobiDB-lite"/>
    </source>
</evidence>
<evidence type="ECO:0000259" key="8">
    <source>
        <dbReference type="Pfam" id="PF17917"/>
    </source>
</evidence>
<dbReference type="SUPFAM" id="SSF56672">
    <property type="entry name" value="DNA/RNA polymerases"/>
    <property type="match status" value="1"/>
</dbReference>
<comment type="caution">
    <text evidence="9">The sequence shown here is derived from an EMBL/GenBank/DDBJ whole genome shotgun (WGS) entry which is preliminary data.</text>
</comment>
<dbReference type="GO" id="GO:0004519">
    <property type="term" value="F:endonuclease activity"/>
    <property type="evidence" value="ECO:0007669"/>
    <property type="project" value="UniProtKB-KW"/>
</dbReference>
<evidence type="ECO:0000256" key="6">
    <source>
        <dbReference type="ARBA" id="ARBA00022918"/>
    </source>
</evidence>
<feature type="region of interest" description="Disordered" evidence="7">
    <location>
        <begin position="232"/>
        <end position="258"/>
    </location>
</feature>
<organism evidence="9 10">
    <name type="scientific">Mucuna pruriens</name>
    <name type="common">Velvet bean</name>
    <name type="synonym">Dolichos pruriens</name>
    <dbReference type="NCBI Taxonomy" id="157652"/>
    <lineage>
        <taxon>Eukaryota</taxon>
        <taxon>Viridiplantae</taxon>
        <taxon>Streptophyta</taxon>
        <taxon>Embryophyta</taxon>
        <taxon>Tracheophyta</taxon>
        <taxon>Spermatophyta</taxon>
        <taxon>Magnoliopsida</taxon>
        <taxon>eudicotyledons</taxon>
        <taxon>Gunneridae</taxon>
        <taxon>Pentapetalae</taxon>
        <taxon>rosids</taxon>
        <taxon>fabids</taxon>
        <taxon>Fabales</taxon>
        <taxon>Fabaceae</taxon>
        <taxon>Papilionoideae</taxon>
        <taxon>50 kb inversion clade</taxon>
        <taxon>NPAAA clade</taxon>
        <taxon>indigoferoid/millettioid clade</taxon>
        <taxon>Phaseoleae</taxon>
        <taxon>Mucuna</taxon>
    </lineage>
</organism>
<dbReference type="InterPro" id="IPR043502">
    <property type="entry name" value="DNA/RNA_pol_sf"/>
</dbReference>
<keyword evidence="5" id="KW-0378">Hydrolase</keyword>
<accession>A0A371EJY2</accession>
<name>A0A371EJY2_MUCPR</name>
<dbReference type="InterPro" id="IPR041373">
    <property type="entry name" value="RT_RNaseH"/>
</dbReference>
<dbReference type="GO" id="GO:0003964">
    <property type="term" value="F:RNA-directed DNA polymerase activity"/>
    <property type="evidence" value="ECO:0007669"/>
    <property type="project" value="UniProtKB-KW"/>
</dbReference>
<evidence type="ECO:0000256" key="1">
    <source>
        <dbReference type="ARBA" id="ARBA00022679"/>
    </source>
</evidence>
<feature type="non-terminal residue" evidence="9">
    <location>
        <position position="1"/>
    </location>
</feature>
<dbReference type="Pfam" id="PF17917">
    <property type="entry name" value="RT_RNaseH"/>
    <property type="match status" value="1"/>
</dbReference>
<reference evidence="9" key="1">
    <citation type="submission" date="2018-05" db="EMBL/GenBank/DDBJ databases">
        <title>Draft genome of Mucuna pruriens seed.</title>
        <authorList>
            <person name="Nnadi N.E."/>
            <person name="Vos R."/>
            <person name="Hasami M.H."/>
            <person name="Devisetty U.K."/>
            <person name="Aguiy J.C."/>
        </authorList>
    </citation>
    <scope>NUCLEOTIDE SEQUENCE [LARGE SCALE GENOMIC DNA]</scope>
    <source>
        <strain evidence="9">JCA_2017</strain>
    </source>
</reference>
<dbReference type="EMBL" id="QJKJ01013492">
    <property type="protein sequence ID" value="RDX66316.1"/>
    <property type="molecule type" value="Genomic_DNA"/>
</dbReference>
<feature type="compositionally biased region" description="Polar residues" evidence="7">
    <location>
        <begin position="249"/>
        <end position="258"/>
    </location>
</feature>
<evidence type="ECO:0000256" key="2">
    <source>
        <dbReference type="ARBA" id="ARBA00022695"/>
    </source>
</evidence>
<evidence type="ECO:0000313" key="9">
    <source>
        <dbReference type="EMBL" id="RDX66316.1"/>
    </source>
</evidence>
<proteinExistence type="predicted"/>